<feature type="domain" description="Replication protein A 70 kDa DNA-binding subunit B/D first OB fold" evidence="1">
    <location>
        <begin position="6"/>
        <end position="106"/>
    </location>
</feature>
<evidence type="ECO:0000313" key="2">
    <source>
        <dbReference type="EMBL" id="CAL1412122.1"/>
    </source>
</evidence>
<proteinExistence type="predicted"/>
<dbReference type="AlphaFoldDB" id="A0AAV2GP94"/>
<dbReference type="SUPFAM" id="SSF50249">
    <property type="entry name" value="Nucleic acid-binding proteins"/>
    <property type="match status" value="1"/>
</dbReference>
<dbReference type="CDD" id="cd04480">
    <property type="entry name" value="RPA1_DBD_A_like"/>
    <property type="match status" value="1"/>
</dbReference>
<dbReference type="Proteomes" id="UP001497516">
    <property type="component" value="Chromosome 9"/>
</dbReference>
<dbReference type="Pfam" id="PF02721">
    <property type="entry name" value="DUF223"/>
    <property type="match status" value="1"/>
</dbReference>
<dbReference type="InterPro" id="IPR003871">
    <property type="entry name" value="RFA1B/D_OB_1st"/>
</dbReference>
<protein>
    <recommendedName>
        <fullName evidence="1">Replication protein A 70 kDa DNA-binding subunit B/D first OB fold domain-containing protein</fullName>
    </recommendedName>
</protein>
<name>A0AAV2GP94_9ROSI</name>
<keyword evidence="3" id="KW-1185">Reference proteome</keyword>
<evidence type="ECO:0000313" key="3">
    <source>
        <dbReference type="Proteomes" id="UP001497516"/>
    </source>
</evidence>
<reference evidence="2 3" key="1">
    <citation type="submission" date="2024-04" db="EMBL/GenBank/DDBJ databases">
        <authorList>
            <person name="Fracassetti M."/>
        </authorList>
    </citation>
    <scope>NUCLEOTIDE SEQUENCE [LARGE SCALE GENOMIC DNA]</scope>
</reference>
<evidence type="ECO:0000259" key="1">
    <source>
        <dbReference type="Pfam" id="PF02721"/>
    </source>
</evidence>
<dbReference type="PANTHER" id="PTHR47165">
    <property type="entry name" value="OS03G0429900 PROTEIN"/>
    <property type="match status" value="1"/>
</dbReference>
<dbReference type="Gene3D" id="2.40.50.140">
    <property type="entry name" value="Nucleic acid-binding proteins"/>
    <property type="match status" value="1"/>
</dbReference>
<accession>A0AAV2GP94</accession>
<sequence length="149" mass="16906">MTLVSIAELATVQQPFELQCRVSRKWTAYHAKKDTVISLDFILIDSEGNDIWAQIPLDSVRIFGSQLEEQKCYLLAKFKVTSTKEDFRPVPNPLMIQFNGDTTVQPIDPIPTAPPSKFRFIKAVDIPKYHNVTGDLLGWYPHYGASACY</sequence>
<dbReference type="InterPro" id="IPR012340">
    <property type="entry name" value="NA-bd_OB-fold"/>
</dbReference>
<gene>
    <name evidence="2" type="ORF">LTRI10_LOCUS51435</name>
</gene>
<dbReference type="PANTHER" id="PTHR47165:SF4">
    <property type="entry name" value="OS03G0429900 PROTEIN"/>
    <property type="match status" value="1"/>
</dbReference>
<dbReference type="EMBL" id="OZ034822">
    <property type="protein sequence ID" value="CAL1412122.1"/>
    <property type="molecule type" value="Genomic_DNA"/>
</dbReference>
<organism evidence="2 3">
    <name type="scientific">Linum trigynum</name>
    <dbReference type="NCBI Taxonomy" id="586398"/>
    <lineage>
        <taxon>Eukaryota</taxon>
        <taxon>Viridiplantae</taxon>
        <taxon>Streptophyta</taxon>
        <taxon>Embryophyta</taxon>
        <taxon>Tracheophyta</taxon>
        <taxon>Spermatophyta</taxon>
        <taxon>Magnoliopsida</taxon>
        <taxon>eudicotyledons</taxon>
        <taxon>Gunneridae</taxon>
        <taxon>Pentapetalae</taxon>
        <taxon>rosids</taxon>
        <taxon>fabids</taxon>
        <taxon>Malpighiales</taxon>
        <taxon>Linaceae</taxon>
        <taxon>Linum</taxon>
    </lineage>
</organism>